<dbReference type="EMBL" id="JAOWRF010000152">
    <property type="protein sequence ID" value="MCV3213846.1"/>
    <property type="molecule type" value="Genomic_DNA"/>
</dbReference>
<evidence type="ECO:0000256" key="5">
    <source>
        <dbReference type="ARBA" id="ARBA00022989"/>
    </source>
</evidence>
<dbReference type="Gene3D" id="1.20.1560.10">
    <property type="entry name" value="ABC transporter type 1, transmembrane domain"/>
    <property type="match status" value="1"/>
</dbReference>
<dbReference type="RefSeq" id="WP_263745371.1">
    <property type="nucleotide sequence ID" value="NZ_JAOWRF010000152.1"/>
</dbReference>
<keyword evidence="5 7" id="KW-1133">Transmembrane helix</keyword>
<feature type="transmembrane region" description="Helical" evidence="7">
    <location>
        <begin position="94"/>
        <end position="111"/>
    </location>
</feature>
<keyword evidence="4 10" id="KW-0067">ATP-binding</keyword>
<evidence type="ECO:0000313" key="11">
    <source>
        <dbReference type="Proteomes" id="UP001526143"/>
    </source>
</evidence>
<dbReference type="Pfam" id="PF00005">
    <property type="entry name" value="ABC_tran"/>
    <property type="match status" value="1"/>
</dbReference>
<dbReference type="InterPro" id="IPR017871">
    <property type="entry name" value="ABC_transporter-like_CS"/>
</dbReference>
<dbReference type="SUPFAM" id="SSF52540">
    <property type="entry name" value="P-loop containing nucleoside triphosphate hydrolases"/>
    <property type="match status" value="1"/>
</dbReference>
<dbReference type="InterPro" id="IPR039421">
    <property type="entry name" value="Type_1_exporter"/>
</dbReference>
<comment type="subcellular location">
    <subcellularLocation>
        <location evidence="1">Cell membrane</location>
        <topology evidence="1">Multi-pass membrane protein</topology>
    </subcellularLocation>
</comment>
<feature type="transmembrane region" description="Helical" evidence="7">
    <location>
        <begin position="172"/>
        <end position="192"/>
    </location>
</feature>
<dbReference type="InterPro" id="IPR003439">
    <property type="entry name" value="ABC_transporter-like_ATP-bd"/>
</dbReference>
<evidence type="ECO:0000313" key="10">
    <source>
        <dbReference type="EMBL" id="MCV3213846.1"/>
    </source>
</evidence>
<dbReference type="PROSITE" id="PS50929">
    <property type="entry name" value="ABC_TM1F"/>
    <property type="match status" value="1"/>
</dbReference>
<keyword evidence="11" id="KW-1185">Reference proteome</keyword>
<dbReference type="Pfam" id="PF00664">
    <property type="entry name" value="ABC_membrane"/>
    <property type="match status" value="1"/>
</dbReference>
<feature type="transmembrane region" description="Helical" evidence="7">
    <location>
        <begin position="36"/>
        <end position="61"/>
    </location>
</feature>
<dbReference type="PROSITE" id="PS50893">
    <property type="entry name" value="ABC_TRANSPORTER_2"/>
    <property type="match status" value="1"/>
</dbReference>
<dbReference type="GO" id="GO:0005524">
    <property type="term" value="F:ATP binding"/>
    <property type="evidence" value="ECO:0007669"/>
    <property type="project" value="UniProtKB-KW"/>
</dbReference>
<dbReference type="InterPro" id="IPR011527">
    <property type="entry name" value="ABC1_TM_dom"/>
</dbReference>
<evidence type="ECO:0000259" key="9">
    <source>
        <dbReference type="PROSITE" id="PS50929"/>
    </source>
</evidence>
<evidence type="ECO:0000256" key="6">
    <source>
        <dbReference type="ARBA" id="ARBA00023136"/>
    </source>
</evidence>
<gene>
    <name evidence="10" type="ORF">OGM63_10035</name>
</gene>
<feature type="transmembrane region" description="Helical" evidence="7">
    <location>
        <begin position="283"/>
        <end position="304"/>
    </location>
</feature>
<comment type="caution">
    <text evidence="10">The sequence shown here is derived from an EMBL/GenBank/DDBJ whole genome shotgun (WGS) entry which is preliminary data.</text>
</comment>
<dbReference type="InterPro" id="IPR027417">
    <property type="entry name" value="P-loop_NTPase"/>
</dbReference>
<evidence type="ECO:0000256" key="1">
    <source>
        <dbReference type="ARBA" id="ARBA00004651"/>
    </source>
</evidence>
<keyword evidence="3" id="KW-0547">Nucleotide-binding</keyword>
<dbReference type="PANTHER" id="PTHR24221">
    <property type="entry name" value="ATP-BINDING CASSETTE SUB-FAMILY B"/>
    <property type="match status" value="1"/>
</dbReference>
<dbReference type="PROSITE" id="PS00211">
    <property type="entry name" value="ABC_TRANSPORTER_1"/>
    <property type="match status" value="1"/>
</dbReference>
<evidence type="ECO:0000259" key="8">
    <source>
        <dbReference type="PROSITE" id="PS50893"/>
    </source>
</evidence>
<evidence type="ECO:0000256" key="3">
    <source>
        <dbReference type="ARBA" id="ARBA00022741"/>
    </source>
</evidence>
<keyword evidence="2 7" id="KW-0812">Transmembrane</keyword>
<dbReference type="InterPro" id="IPR036640">
    <property type="entry name" value="ABC1_TM_sf"/>
</dbReference>
<dbReference type="SUPFAM" id="SSF90123">
    <property type="entry name" value="ABC transporter transmembrane region"/>
    <property type="match status" value="1"/>
</dbReference>
<evidence type="ECO:0000256" key="7">
    <source>
        <dbReference type="SAM" id="Phobius"/>
    </source>
</evidence>
<proteinExistence type="predicted"/>
<dbReference type="InterPro" id="IPR003593">
    <property type="entry name" value="AAA+_ATPase"/>
</dbReference>
<feature type="domain" description="ABC transporter" evidence="8">
    <location>
        <begin position="374"/>
        <end position="607"/>
    </location>
</feature>
<sequence length="617" mass="68863">MPMHVPTFIRRLFLTTKFWQENYLILRAFKPYAKTAILAVIFTLLGAVLEAGGIGLIASLLQGLTNPNQPPVHTGIDFLDVWLLGTNAAAPERIYRISGLILVTVWLRAVFSYFGRYFAKVCEVNLIDSLRKRLFEQFQRLSLSYYTQSRSGELINTFSNEVTYISYAFNEIINFVTKACVILAYAIAMFVISWQLTLFTVLLFSLLAVVAASLVRRVRETSFEMTSAGGELTSKAIEFIGGVRTIQAFWTQDFENKRFHKVAERFAKAWLKASAISGIVQPFVEAVATTILIAMILVAVSTLVSNGSLHVISLLAFLFALFRLLPIIAHMNSSWGIIAMHYGSVKNVHEMLRTDDKTYLRDGEAKFSSLKEAIAFVDVDFGYDEKLVLQNITLRIERGQMVALVGASGSGKTTMADLLVRFYDPTAGKILIDGVDLRQYQLASLRSQLAVVSQDTFIFNTSVHDNIAYGLEGVDDTAIEEAARLANALEFILDMPEKFATQLGDRGVRLSGGQRQRIAIARALLRNPKILILDEATSALDSISERLVQQSLEKLAVGRTVIAIAHRLSTIFRADKIVVLEQGRIVEQGGYQELITQGGKFWEYHQMQHELGQVNSN</sequence>
<dbReference type="PANTHER" id="PTHR24221:SF654">
    <property type="entry name" value="ATP-BINDING CASSETTE SUB-FAMILY B MEMBER 6"/>
    <property type="match status" value="1"/>
</dbReference>
<feature type="domain" description="ABC transmembrane type-1" evidence="9">
    <location>
        <begin position="37"/>
        <end position="340"/>
    </location>
</feature>
<keyword evidence="6 7" id="KW-0472">Membrane</keyword>
<accession>A0ABT3AXL8</accession>
<evidence type="ECO:0000256" key="2">
    <source>
        <dbReference type="ARBA" id="ARBA00022692"/>
    </source>
</evidence>
<dbReference type="Proteomes" id="UP001526143">
    <property type="component" value="Unassembled WGS sequence"/>
</dbReference>
<feature type="transmembrane region" description="Helical" evidence="7">
    <location>
        <begin position="198"/>
        <end position="215"/>
    </location>
</feature>
<feature type="transmembrane region" description="Helical" evidence="7">
    <location>
        <begin position="310"/>
        <end position="329"/>
    </location>
</feature>
<organism evidence="10 11">
    <name type="scientific">Plectonema radiosum NIES-515</name>
    <dbReference type="NCBI Taxonomy" id="2986073"/>
    <lineage>
        <taxon>Bacteria</taxon>
        <taxon>Bacillati</taxon>
        <taxon>Cyanobacteriota</taxon>
        <taxon>Cyanophyceae</taxon>
        <taxon>Oscillatoriophycideae</taxon>
        <taxon>Oscillatoriales</taxon>
        <taxon>Microcoleaceae</taxon>
        <taxon>Plectonema</taxon>
    </lineage>
</organism>
<protein>
    <submittedName>
        <fullName evidence="10">ABC transporter ATP-binding protein/permease</fullName>
    </submittedName>
</protein>
<name>A0ABT3AXL8_9CYAN</name>
<dbReference type="Gene3D" id="3.40.50.300">
    <property type="entry name" value="P-loop containing nucleotide triphosphate hydrolases"/>
    <property type="match status" value="1"/>
</dbReference>
<evidence type="ECO:0000256" key="4">
    <source>
        <dbReference type="ARBA" id="ARBA00022840"/>
    </source>
</evidence>
<reference evidence="10 11" key="1">
    <citation type="submission" date="2022-10" db="EMBL/GenBank/DDBJ databases">
        <title>Identification of biosynthetic pathway for the production of the potent trypsin inhibitor radiosumin.</title>
        <authorList>
            <person name="Fewer D.P."/>
            <person name="Delbaje E."/>
            <person name="Ouyang X."/>
            <person name="Agostino P.D."/>
            <person name="Wahlsten M."/>
            <person name="Jokela J."/>
            <person name="Permi P."/>
            <person name="Haapaniemi E."/>
            <person name="Koistinen H."/>
        </authorList>
    </citation>
    <scope>NUCLEOTIDE SEQUENCE [LARGE SCALE GENOMIC DNA]</scope>
    <source>
        <strain evidence="10 11">NIES-515</strain>
    </source>
</reference>
<dbReference type="NCBIfam" id="NF045513">
    <property type="entry name" value="HepA_fam_ABC"/>
    <property type="match status" value="1"/>
</dbReference>
<dbReference type="SMART" id="SM00382">
    <property type="entry name" value="AAA"/>
    <property type="match status" value="1"/>
</dbReference>